<feature type="compositionally biased region" description="Low complexity" evidence="1">
    <location>
        <begin position="158"/>
        <end position="171"/>
    </location>
</feature>
<name>A0AAD8U6V5_LOLMU</name>
<feature type="compositionally biased region" description="Basic and acidic residues" evidence="1">
    <location>
        <begin position="135"/>
        <end position="150"/>
    </location>
</feature>
<feature type="region of interest" description="Disordered" evidence="1">
    <location>
        <begin position="135"/>
        <end position="191"/>
    </location>
</feature>
<dbReference type="Proteomes" id="UP001231189">
    <property type="component" value="Unassembled WGS sequence"/>
</dbReference>
<proteinExistence type="predicted"/>
<organism evidence="2 3">
    <name type="scientific">Lolium multiflorum</name>
    <name type="common">Italian ryegrass</name>
    <name type="synonym">Lolium perenne subsp. multiflorum</name>
    <dbReference type="NCBI Taxonomy" id="4521"/>
    <lineage>
        <taxon>Eukaryota</taxon>
        <taxon>Viridiplantae</taxon>
        <taxon>Streptophyta</taxon>
        <taxon>Embryophyta</taxon>
        <taxon>Tracheophyta</taxon>
        <taxon>Spermatophyta</taxon>
        <taxon>Magnoliopsida</taxon>
        <taxon>Liliopsida</taxon>
        <taxon>Poales</taxon>
        <taxon>Poaceae</taxon>
        <taxon>BOP clade</taxon>
        <taxon>Pooideae</taxon>
        <taxon>Poodae</taxon>
        <taxon>Poeae</taxon>
        <taxon>Poeae Chloroplast Group 2 (Poeae type)</taxon>
        <taxon>Loliodinae</taxon>
        <taxon>Loliinae</taxon>
        <taxon>Lolium</taxon>
    </lineage>
</organism>
<comment type="caution">
    <text evidence="2">The sequence shown here is derived from an EMBL/GenBank/DDBJ whole genome shotgun (WGS) entry which is preliminary data.</text>
</comment>
<feature type="region of interest" description="Disordered" evidence="1">
    <location>
        <begin position="208"/>
        <end position="232"/>
    </location>
</feature>
<dbReference type="AlphaFoldDB" id="A0AAD8U6V5"/>
<gene>
    <name evidence="2" type="ORF">QYE76_014781</name>
</gene>
<evidence type="ECO:0000313" key="2">
    <source>
        <dbReference type="EMBL" id="KAK1698084.1"/>
    </source>
</evidence>
<reference evidence="2" key="1">
    <citation type="submission" date="2023-07" db="EMBL/GenBank/DDBJ databases">
        <title>A chromosome-level genome assembly of Lolium multiflorum.</title>
        <authorList>
            <person name="Chen Y."/>
            <person name="Copetti D."/>
            <person name="Kolliker R."/>
            <person name="Studer B."/>
        </authorList>
    </citation>
    <scope>NUCLEOTIDE SEQUENCE</scope>
    <source>
        <strain evidence="2">02402/16</strain>
        <tissue evidence="2">Leaf</tissue>
    </source>
</reference>
<feature type="region of interest" description="Disordered" evidence="1">
    <location>
        <begin position="61"/>
        <end position="86"/>
    </location>
</feature>
<feature type="compositionally biased region" description="Low complexity" evidence="1">
    <location>
        <begin position="29"/>
        <end position="44"/>
    </location>
</feature>
<evidence type="ECO:0000256" key="1">
    <source>
        <dbReference type="SAM" id="MobiDB-lite"/>
    </source>
</evidence>
<protein>
    <submittedName>
        <fullName evidence="2">Uncharacterized protein</fullName>
    </submittedName>
</protein>
<accession>A0AAD8U6V5</accession>
<dbReference type="EMBL" id="JAUUTY010000001">
    <property type="protein sequence ID" value="KAK1698084.1"/>
    <property type="molecule type" value="Genomic_DNA"/>
</dbReference>
<sequence length="400" mass="44263">MAGPSGRRDGRGHGPERPRGRGRGRRGRAATAPRSPSPAPSSSSQEDRCFEFLLRIDNEPLGIKRLRTSSPSSSMASSGACTGGHRNLVDCRGLVRRVGQDVPHTGWDKYEEGASIARGVEEQLDVKLDMELDMKTSHGHAREDREACAREEEEAVQAGARPGPTAATPPTRSQPGPTGTHAGEPVPTDRAPVPTGCVVCHLGAPVMTRSQARSKPDRPVPGPVDRPPRRLSPSLDEKIVNQENKDVADVMTWREYEPLRNEMRREFRTQDEELKGTIQEMSQKLDTTNETITNMQDQMTDIQRSLQILTIVVDNLTQQQQQEDEDPELQDEARGVGRGVGCGNRGRGFVELRARCVPPTQQDNGLGKPKFSIPKFEGGADVEEYLTWELKIEKLWHLHD</sequence>
<evidence type="ECO:0000313" key="3">
    <source>
        <dbReference type="Proteomes" id="UP001231189"/>
    </source>
</evidence>
<keyword evidence="3" id="KW-1185">Reference proteome</keyword>
<feature type="compositionally biased region" description="Basic and acidic residues" evidence="1">
    <location>
        <begin position="1"/>
        <end position="19"/>
    </location>
</feature>
<feature type="compositionally biased region" description="Low complexity" evidence="1">
    <location>
        <begin position="69"/>
        <end position="78"/>
    </location>
</feature>
<feature type="region of interest" description="Disordered" evidence="1">
    <location>
        <begin position="1"/>
        <end position="49"/>
    </location>
</feature>